<gene>
    <name evidence="1" type="ORF">B0I28_101890</name>
</gene>
<organism evidence="1 2">
    <name type="scientific">Glycomyces artemisiae</name>
    <dbReference type="NCBI Taxonomy" id="1076443"/>
    <lineage>
        <taxon>Bacteria</taxon>
        <taxon>Bacillati</taxon>
        <taxon>Actinomycetota</taxon>
        <taxon>Actinomycetes</taxon>
        <taxon>Glycomycetales</taxon>
        <taxon>Glycomycetaceae</taxon>
        <taxon>Glycomyces</taxon>
    </lineage>
</organism>
<dbReference type="Proteomes" id="UP000238176">
    <property type="component" value="Unassembled WGS sequence"/>
</dbReference>
<reference evidence="1 2" key="1">
    <citation type="submission" date="2018-03" db="EMBL/GenBank/DDBJ databases">
        <title>Genomic Encyclopedia of Type Strains, Phase III (KMG-III): the genomes of soil and plant-associated and newly described type strains.</title>
        <authorList>
            <person name="Whitman W."/>
        </authorList>
    </citation>
    <scope>NUCLEOTIDE SEQUENCE [LARGE SCALE GENOMIC DNA]</scope>
    <source>
        <strain evidence="1 2">CGMCC 4.7067</strain>
    </source>
</reference>
<proteinExistence type="predicted"/>
<dbReference type="AlphaFoldDB" id="A0A2T0UXA7"/>
<evidence type="ECO:0000313" key="1">
    <source>
        <dbReference type="EMBL" id="PRY62556.1"/>
    </source>
</evidence>
<dbReference type="EMBL" id="PVTJ01000001">
    <property type="protein sequence ID" value="PRY62556.1"/>
    <property type="molecule type" value="Genomic_DNA"/>
</dbReference>
<name>A0A2T0UXA7_9ACTN</name>
<evidence type="ECO:0000313" key="2">
    <source>
        <dbReference type="Proteomes" id="UP000238176"/>
    </source>
</evidence>
<protein>
    <submittedName>
        <fullName evidence="1">Uncharacterized protein</fullName>
    </submittedName>
</protein>
<comment type="caution">
    <text evidence="1">The sequence shown here is derived from an EMBL/GenBank/DDBJ whole genome shotgun (WGS) entry which is preliminary data.</text>
</comment>
<keyword evidence="2" id="KW-1185">Reference proteome</keyword>
<sequence>MTAAQQVPWDLDEACRIEAEMHRDGWYDPPQAQLEAIITRAAHRIASVGDDFATEELNDFFDAQCSGMLVPDQWQWSGTRIEGRFDHQVHAGVLEWARWAGGGQVYAELGMDDVVWTDCTVFRCRFTIWGYLPYRDMLGIDGLRADFRP</sequence>
<accession>A0A2T0UXA7</accession>